<reference evidence="1 2" key="1">
    <citation type="submission" date="2016-11" db="EMBL/GenBank/DDBJ databases">
        <authorList>
            <person name="Jaros S."/>
            <person name="Januszkiewicz K."/>
            <person name="Wedrychowicz H."/>
        </authorList>
    </citation>
    <scope>NUCLEOTIDE SEQUENCE [LARGE SCALE GENOMIC DNA]</scope>
    <source>
        <strain evidence="1 2">DSM 26883</strain>
    </source>
</reference>
<accession>A0A1M4YRX7</accession>
<dbReference type="RefSeq" id="WP_033886659.1">
    <property type="nucleotide sequence ID" value="NZ_FQVD01000011.1"/>
</dbReference>
<organism evidence="1 2">
    <name type="scientific">Bacteroides faecichinchillae</name>
    <dbReference type="NCBI Taxonomy" id="871325"/>
    <lineage>
        <taxon>Bacteria</taxon>
        <taxon>Pseudomonadati</taxon>
        <taxon>Bacteroidota</taxon>
        <taxon>Bacteroidia</taxon>
        <taxon>Bacteroidales</taxon>
        <taxon>Bacteroidaceae</taxon>
        <taxon>Bacteroides</taxon>
    </lineage>
</organism>
<dbReference type="OrthoDB" id="1052540at2"/>
<evidence type="ECO:0000313" key="1">
    <source>
        <dbReference type="EMBL" id="SHF08252.1"/>
    </source>
</evidence>
<dbReference type="AlphaFoldDB" id="A0A1M4YRX7"/>
<dbReference type="Proteomes" id="UP000184436">
    <property type="component" value="Unassembled WGS sequence"/>
</dbReference>
<evidence type="ECO:0000313" key="2">
    <source>
        <dbReference type="Proteomes" id="UP000184436"/>
    </source>
</evidence>
<protein>
    <submittedName>
        <fullName evidence="1">Uncharacterized protein</fullName>
    </submittedName>
</protein>
<keyword evidence="2" id="KW-1185">Reference proteome</keyword>
<dbReference type="STRING" id="871325.SAMN05444349_1118"/>
<gene>
    <name evidence="1" type="ORF">SAMN05444349_1118</name>
</gene>
<dbReference type="EMBL" id="FQVD01000011">
    <property type="protein sequence ID" value="SHF08252.1"/>
    <property type="molecule type" value="Genomic_DNA"/>
</dbReference>
<proteinExistence type="predicted"/>
<name>A0A1M4YRX7_9BACE</name>
<sequence length="129" mass="15548">MKRSILFIMLVAGLLIGNYCFEDAYIERDRQSKSYQQVLNYASTYLLNHWDVEHFDYELKYLREKHPQSFPKHTLSDAFPRSWNERKWQTLYIAKDTAPLLDAICWNSTDMPEEFHVDFDKIDFETLLK</sequence>